<protein>
    <submittedName>
        <fullName evidence="1">Uncharacterized protein</fullName>
    </submittedName>
</protein>
<name>C8X1D4_DESRD</name>
<proteinExistence type="predicted"/>
<dbReference type="HOGENOM" id="CLU_2681751_0_0_7"/>
<evidence type="ECO:0000313" key="1">
    <source>
        <dbReference type="EMBL" id="ACV68231.1"/>
    </source>
</evidence>
<sequence length="74" mass="8345">MEKILLGTVCAFHTALNSLHPHALAFAEDLIDFAVLNCCVISDDSFRTTWAEFSATLENVHFQADRISTDHLYF</sequence>
<dbReference type="EMBL" id="CP001734">
    <property type="protein sequence ID" value="ACV68231.1"/>
    <property type="molecule type" value="Genomic_DNA"/>
</dbReference>
<accession>C8X1D4</accession>
<evidence type="ECO:0000313" key="2">
    <source>
        <dbReference type="Proteomes" id="UP000001052"/>
    </source>
</evidence>
<dbReference type="AlphaFoldDB" id="C8X1D4"/>
<dbReference type="KEGG" id="drt:Dret_0943"/>
<organism evidence="1 2">
    <name type="scientific">Desulfohalobium retbaense (strain ATCC 49708 / DSM 5692 / JCM 16813 / HR100)</name>
    <dbReference type="NCBI Taxonomy" id="485915"/>
    <lineage>
        <taxon>Bacteria</taxon>
        <taxon>Pseudomonadati</taxon>
        <taxon>Thermodesulfobacteriota</taxon>
        <taxon>Desulfovibrionia</taxon>
        <taxon>Desulfovibrionales</taxon>
        <taxon>Desulfohalobiaceae</taxon>
        <taxon>Desulfohalobium</taxon>
    </lineage>
</organism>
<keyword evidence="2" id="KW-1185">Reference proteome</keyword>
<reference evidence="1 2" key="2">
    <citation type="journal article" date="2010" name="Stand. Genomic Sci.">
        <title>Complete genome sequence of Desulfohalobium retbaense type strain (HR(100)).</title>
        <authorList>
            <person name="Spring S."/>
            <person name="Nolan M."/>
            <person name="Lapidus A."/>
            <person name="Glavina Del Rio T."/>
            <person name="Copeland A."/>
            <person name="Tice H."/>
            <person name="Cheng J.F."/>
            <person name="Lucas S."/>
            <person name="Land M."/>
            <person name="Chen F."/>
            <person name="Bruce D."/>
            <person name="Goodwin L."/>
            <person name="Pitluck S."/>
            <person name="Ivanova N."/>
            <person name="Mavromatis K."/>
            <person name="Mikhailova N."/>
            <person name="Pati A."/>
            <person name="Chen A."/>
            <person name="Palaniappan K."/>
            <person name="Hauser L."/>
            <person name="Chang Y.J."/>
            <person name="Jeffries C.D."/>
            <person name="Munk C."/>
            <person name="Kiss H."/>
            <person name="Chain P."/>
            <person name="Han C."/>
            <person name="Brettin T."/>
            <person name="Detter J.C."/>
            <person name="Schuler E."/>
            <person name="Goker M."/>
            <person name="Rohde M."/>
            <person name="Bristow J."/>
            <person name="Eisen J.A."/>
            <person name="Markowitz V."/>
            <person name="Hugenholtz P."/>
            <person name="Kyrpides N.C."/>
            <person name="Klenk H.P."/>
        </authorList>
    </citation>
    <scope>NUCLEOTIDE SEQUENCE [LARGE SCALE GENOMIC DNA]</scope>
    <source>
        <strain evidence="1 2">DSM 5692</strain>
    </source>
</reference>
<dbReference type="Proteomes" id="UP000001052">
    <property type="component" value="Chromosome"/>
</dbReference>
<reference evidence="2" key="1">
    <citation type="submission" date="2009-09" db="EMBL/GenBank/DDBJ databases">
        <title>The complete chromosome of Desulfohalobium retbaense DSM 5692.</title>
        <authorList>
            <consortium name="US DOE Joint Genome Institute (JGI-PGF)"/>
            <person name="Lucas S."/>
            <person name="Copeland A."/>
            <person name="Lapidus A."/>
            <person name="Glavina del Rio T."/>
            <person name="Dalin E."/>
            <person name="Tice H."/>
            <person name="Bruce D."/>
            <person name="Goodwin L."/>
            <person name="Pitluck S."/>
            <person name="Kyrpides N."/>
            <person name="Mavromatis K."/>
            <person name="Ivanova N."/>
            <person name="Mikhailova N."/>
            <person name="Munk A.C."/>
            <person name="Brettin T."/>
            <person name="Detter J.C."/>
            <person name="Han C."/>
            <person name="Tapia R."/>
            <person name="Larimer F."/>
            <person name="Land M."/>
            <person name="Hauser L."/>
            <person name="Markowitz V."/>
            <person name="Cheng J.-F."/>
            <person name="Hugenholtz P."/>
            <person name="Woyke T."/>
            <person name="Wu D."/>
            <person name="Spring S."/>
            <person name="Klenk H.-P."/>
            <person name="Eisen J.A."/>
        </authorList>
    </citation>
    <scope>NUCLEOTIDE SEQUENCE [LARGE SCALE GENOMIC DNA]</scope>
    <source>
        <strain evidence="2">DSM 5692</strain>
    </source>
</reference>
<gene>
    <name evidence="1" type="ordered locus">Dret_0943</name>
</gene>